<organism evidence="3 4">
    <name type="scientific">Palleronia abyssalis</name>
    <dbReference type="NCBI Taxonomy" id="1501240"/>
    <lineage>
        <taxon>Bacteria</taxon>
        <taxon>Pseudomonadati</taxon>
        <taxon>Pseudomonadota</taxon>
        <taxon>Alphaproteobacteria</taxon>
        <taxon>Rhodobacterales</taxon>
        <taxon>Roseobacteraceae</taxon>
        <taxon>Palleronia</taxon>
    </lineage>
</organism>
<dbReference type="SUPFAM" id="SSF56112">
    <property type="entry name" value="Protein kinase-like (PK-like)"/>
    <property type="match status" value="1"/>
</dbReference>
<name>A0A2R8BUI6_9RHOB</name>
<keyword evidence="2" id="KW-0808">Transferase</keyword>
<sequence>MTDAAKVLSDLLGTDVTISEHLSGGDVAEVIAIDTPRGPRVAKSSALPGVEARMLQAIAAAGCPAAQVVATSDKWLVMDRLPQGFPTKAGWAEAGHAISDLHATVGPHFGWKEDFAIGPAPQPAIVSDDWPAFWAEHRLLAWPETLPADIAQRLERLAARLPDLLPRQPRAGLLHGDLWHGNLVFDGGFKGLIDPACYYGDAEVDLAALTTFSMPPAEFFAAYGPCPEGWEQRRPIYRLWIAILHLRLFGESYRGMVERCLQAAGA</sequence>
<dbReference type="InterPro" id="IPR011009">
    <property type="entry name" value="Kinase-like_dom_sf"/>
</dbReference>
<protein>
    <recommendedName>
        <fullName evidence="5">Aminoglycoside phosphotransferase</fullName>
    </recommendedName>
</protein>
<gene>
    <name evidence="3" type="ORF">PAA8504_01608</name>
</gene>
<evidence type="ECO:0000313" key="3">
    <source>
        <dbReference type="EMBL" id="SPJ23793.1"/>
    </source>
</evidence>
<dbReference type="Proteomes" id="UP000244912">
    <property type="component" value="Unassembled WGS sequence"/>
</dbReference>
<evidence type="ECO:0008006" key="5">
    <source>
        <dbReference type="Google" id="ProtNLM"/>
    </source>
</evidence>
<dbReference type="AlphaFoldDB" id="A0A2R8BUI6"/>
<dbReference type="GO" id="GO:0016301">
    <property type="term" value="F:kinase activity"/>
    <property type="evidence" value="ECO:0007669"/>
    <property type="project" value="UniProtKB-UniRule"/>
</dbReference>
<reference evidence="4" key="1">
    <citation type="submission" date="2018-03" db="EMBL/GenBank/DDBJ databases">
        <authorList>
            <person name="Rodrigo-Torres L."/>
            <person name="Arahal R. D."/>
            <person name="Lucena T."/>
        </authorList>
    </citation>
    <scope>NUCLEOTIDE SEQUENCE [LARGE SCALE GENOMIC DNA]</scope>
    <source>
        <strain evidence="4">CECT 8504</strain>
    </source>
</reference>
<dbReference type="Gene3D" id="1.20.1270.240">
    <property type="match status" value="1"/>
</dbReference>
<dbReference type="Gene3D" id="3.30.200.20">
    <property type="entry name" value="Phosphorylase Kinase, domain 1"/>
    <property type="match status" value="1"/>
</dbReference>
<evidence type="ECO:0000256" key="1">
    <source>
        <dbReference type="ARBA" id="ARBA00009460"/>
    </source>
</evidence>
<dbReference type="PANTHER" id="PTHR12149">
    <property type="entry name" value="FRUCTOSAMINE 3 KINASE-RELATED PROTEIN"/>
    <property type="match status" value="1"/>
</dbReference>
<dbReference type="RefSeq" id="WP_108893657.1">
    <property type="nucleotide sequence ID" value="NZ_ONZF01000003.1"/>
</dbReference>
<evidence type="ECO:0000256" key="2">
    <source>
        <dbReference type="PIRNR" id="PIRNR006221"/>
    </source>
</evidence>
<accession>A0A2R8BUI6</accession>
<dbReference type="OrthoDB" id="5291879at2"/>
<proteinExistence type="inferred from homology"/>
<dbReference type="PANTHER" id="PTHR12149:SF8">
    <property type="entry name" value="PROTEIN-RIBULOSAMINE 3-KINASE"/>
    <property type="match status" value="1"/>
</dbReference>
<dbReference type="EMBL" id="ONZF01000003">
    <property type="protein sequence ID" value="SPJ23793.1"/>
    <property type="molecule type" value="Genomic_DNA"/>
</dbReference>
<dbReference type="PIRSF" id="PIRSF006221">
    <property type="entry name" value="Ketosamine-3-kinase"/>
    <property type="match status" value="1"/>
</dbReference>
<keyword evidence="2" id="KW-0418">Kinase</keyword>
<dbReference type="InterPro" id="IPR016477">
    <property type="entry name" value="Fructo-/Ketosamine-3-kinase"/>
</dbReference>
<evidence type="ECO:0000313" key="4">
    <source>
        <dbReference type="Proteomes" id="UP000244912"/>
    </source>
</evidence>
<comment type="similarity">
    <text evidence="1 2">Belongs to the fructosamine kinase family.</text>
</comment>
<dbReference type="Pfam" id="PF03881">
    <property type="entry name" value="Fructosamin_kin"/>
    <property type="match status" value="1"/>
</dbReference>
<keyword evidence="4" id="KW-1185">Reference proteome</keyword>
<dbReference type="Gene3D" id="1.10.510.10">
    <property type="entry name" value="Transferase(Phosphotransferase) domain 1"/>
    <property type="match status" value="1"/>
</dbReference>